<comment type="caution">
    <text evidence="12">The sequence shown here is derived from an EMBL/GenBank/DDBJ whole genome shotgun (WGS) entry which is preliminary data.</text>
</comment>
<comment type="subcellular location">
    <subcellularLocation>
        <location evidence="2">Endosome</location>
    </subcellularLocation>
    <subcellularLocation>
        <location evidence="1">Vacuole membrane</location>
        <topology evidence="1">Peripheral membrane protein</topology>
    </subcellularLocation>
</comment>
<proteinExistence type="inferred from homology"/>
<evidence type="ECO:0000259" key="11">
    <source>
        <dbReference type="PROSITE" id="PS50195"/>
    </source>
</evidence>
<dbReference type="SUPFAM" id="SSF64268">
    <property type="entry name" value="PX domain"/>
    <property type="match status" value="1"/>
</dbReference>
<dbReference type="Gene3D" id="3.30.1520.10">
    <property type="entry name" value="Phox-like domain"/>
    <property type="match status" value="1"/>
</dbReference>
<evidence type="ECO:0000256" key="6">
    <source>
        <dbReference type="ARBA" id="ARBA00023136"/>
    </source>
</evidence>
<evidence type="ECO:0000313" key="13">
    <source>
        <dbReference type="Proteomes" id="UP000629468"/>
    </source>
</evidence>
<dbReference type="SMART" id="SM00312">
    <property type="entry name" value="PX"/>
    <property type="match status" value="1"/>
</dbReference>
<dbReference type="AlphaFoldDB" id="A0A8H7EVG7"/>
<keyword evidence="4" id="KW-0926">Vacuole</keyword>
<evidence type="ECO:0000256" key="4">
    <source>
        <dbReference type="ARBA" id="ARBA00022554"/>
    </source>
</evidence>
<dbReference type="InterPro" id="IPR001683">
    <property type="entry name" value="PX_dom"/>
</dbReference>
<evidence type="ECO:0000256" key="5">
    <source>
        <dbReference type="ARBA" id="ARBA00022753"/>
    </source>
</evidence>
<name>A0A8H7EVG7_AGABI</name>
<evidence type="ECO:0000256" key="2">
    <source>
        <dbReference type="ARBA" id="ARBA00004177"/>
    </source>
</evidence>
<dbReference type="Pfam" id="PF00787">
    <property type="entry name" value="PX"/>
    <property type="match status" value="1"/>
</dbReference>
<comment type="similarity">
    <text evidence="3">Belongs to the YPT35 family.</text>
</comment>
<dbReference type="PROSITE" id="PS50195">
    <property type="entry name" value="PX"/>
    <property type="match status" value="1"/>
</dbReference>
<dbReference type="Proteomes" id="UP000629468">
    <property type="component" value="Unassembled WGS sequence"/>
</dbReference>
<keyword evidence="5" id="KW-0967">Endosome</keyword>
<feature type="compositionally biased region" description="Polar residues" evidence="10">
    <location>
        <begin position="39"/>
        <end position="69"/>
    </location>
</feature>
<evidence type="ECO:0000256" key="3">
    <source>
        <dbReference type="ARBA" id="ARBA00007426"/>
    </source>
</evidence>
<evidence type="ECO:0000256" key="9">
    <source>
        <dbReference type="ARBA" id="ARBA00033785"/>
    </source>
</evidence>
<reference evidence="12 13" key="1">
    <citation type="journal article" name="Sci. Rep.">
        <title>Telomere-to-telomere assembled and centromere annotated genomes of the two main subspecies of the button mushroom Agaricus bisporus reveal especially polymorphic chromosome ends.</title>
        <authorList>
            <person name="Sonnenberg A.S.M."/>
            <person name="Sedaghat-Telgerd N."/>
            <person name="Lavrijssen B."/>
            <person name="Ohm R.A."/>
            <person name="Hendrickx P.M."/>
            <person name="Scholtmeijer K."/>
            <person name="Baars J.J.P."/>
            <person name="van Peer A."/>
        </authorList>
    </citation>
    <scope>NUCLEOTIDE SEQUENCE [LARGE SCALE GENOMIC DNA]</scope>
    <source>
        <strain evidence="12 13">H119_p4</strain>
    </source>
</reference>
<dbReference type="InterPro" id="IPR037917">
    <property type="entry name" value="Ypt35_PX"/>
</dbReference>
<accession>A0A8H7EVG7</accession>
<dbReference type="GO" id="GO:0005774">
    <property type="term" value="C:vacuolar membrane"/>
    <property type="evidence" value="ECO:0007669"/>
    <property type="project" value="UniProtKB-SubCell"/>
</dbReference>
<keyword evidence="6" id="KW-0472">Membrane</keyword>
<evidence type="ECO:0000313" key="12">
    <source>
        <dbReference type="EMBL" id="KAF7760091.1"/>
    </source>
</evidence>
<dbReference type="EMBL" id="JABXXO010000015">
    <property type="protein sequence ID" value="KAF7760091.1"/>
    <property type="molecule type" value="Genomic_DNA"/>
</dbReference>
<comment type="function">
    <text evidence="7">Recruits the lipid transfer protein VPS13 to endosomal and vacuolar membranes.</text>
</comment>
<gene>
    <name evidence="12" type="ORF">Agabi119p4_10767</name>
</gene>
<dbReference type="GO" id="GO:0010008">
    <property type="term" value="C:endosome membrane"/>
    <property type="evidence" value="ECO:0007669"/>
    <property type="project" value="UniProtKB-SubCell"/>
</dbReference>
<evidence type="ECO:0000256" key="7">
    <source>
        <dbReference type="ARBA" id="ARBA00033728"/>
    </source>
</evidence>
<organism evidence="12 13">
    <name type="scientific">Agaricus bisporus var. burnettii</name>
    <dbReference type="NCBI Taxonomy" id="192524"/>
    <lineage>
        <taxon>Eukaryota</taxon>
        <taxon>Fungi</taxon>
        <taxon>Dikarya</taxon>
        <taxon>Basidiomycota</taxon>
        <taxon>Agaricomycotina</taxon>
        <taxon>Agaricomycetes</taxon>
        <taxon>Agaricomycetidae</taxon>
        <taxon>Agaricales</taxon>
        <taxon>Agaricineae</taxon>
        <taxon>Agaricaceae</taxon>
        <taxon>Agaricus</taxon>
    </lineage>
</organism>
<evidence type="ECO:0000256" key="10">
    <source>
        <dbReference type="SAM" id="MobiDB-lite"/>
    </source>
</evidence>
<feature type="compositionally biased region" description="Low complexity" evidence="10">
    <location>
        <begin position="1"/>
        <end position="13"/>
    </location>
</feature>
<dbReference type="GO" id="GO:0032266">
    <property type="term" value="F:phosphatidylinositol-3-phosphate binding"/>
    <property type="evidence" value="ECO:0007669"/>
    <property type="project" value="InterPro"/>
</dbReference>
<evidence type="ECO:0000256" key="1">
    <source>
        <dbReference type="ARBA" id="ARBA00004148"/>
    </source>
</evidence>
<feature type="domain" description="PX" evidence="11">
    <location>
        <begin position="176"/>
        <end position="287"/>
    </location>
</feature>
<dbReference type="CDD" id="cd07280">
    <property type="entry name" value="PX_YPT35"/>
    <property type="match status" value="1"/>
</dbReference>
<dbReference type="InterPro" id="IPR036871">
    <property type="entry name" value="PX_dom_sf"/>
</dbReference>
<sequence>MSAFPAAAATPSPGNTPRRIRRLSASAAGFPTRSLDPPSLSNDAPKTKLSIQIPHSHSGSDTDGDQSNPSPTPLPGPESAPVHPFAHSTAKLELLPHSTAGSGDIDIEEEARLFDELCRTSKQHLPPVPQYRRFSPPPPSVVSSDIFLADNTGESPRSFAQDVRIPGWTSVGDAPPSSGVKKSLQAVADGSGSAFIVYDCVITTKEGTTIHILKRYTSFVELDTALRRTLPRHLLPSIPILPPKNPLARFRPAFLDHRRRLLQYWLANVLLHPEVGGSEVVKKWVIQ</sequence>
<feature type="region of interest" description="Disordered" evidence="10">
    <location>
        <begin position="1"/>
        <end position="84"/>
    </location>
</feature>
<evidence type="ECO:0000256" key="8">
    <source>
        <dbReference type="ARBA" id="ARBA00033774"/>
    </source>
</evidence>
<protein>
    <recommendedName>
        <fullName evidence="8">Endosomal/vacuolar adapter protein YPT35</fullName>
    </recommendedName>
    <alternativeName>
        <fullName evidence="9">PX domain-containing protein YPT35</fullName>
    </alternativeName>
</protein>